<dbReference type="GO" id="GO:0046452">
    <property type="term" value="P:dihydrofolate metabolic process"/>
    <property type="evidence" value="ECO:0007669"/>
    <property type="project" value="TreeGrafter"/>
</dbReference>
<dbReference type="GO" id="GO:0005829">
    <property type="term" value="C:cytosol"/>
    <property type="evidence" value="ECO:0007669"/>
    <property type="project" value="TreeGrafter"/>
</dbReference>
<dbReference type="InterPro" id="IPR017925">
    <property type="entry name" value="DHFR_CS"/>
</dbReference>
<dbReference type="PRINTS" id="PR00070">
    <property type="entry name" value="DHFR"/>
</dbReference>
<dbReference type="GO" id="GO:0006730">
    <property type="term" value="P:one-carbon metabolic process"/>
    <property type="evidence" value="ECO:0007669"/>
    <property type="project" value="UniProtKB-KW"/>
</dbReference>
<dbReference type="PANTHER" id="PTHR48069:SF3">
    <property type="entry name" value="DIHYDROFOLATE REDUCTASE"/>
    <property type="match status" value="1"/>
</dbReference>
<keyword evidence="5" id="KW-0521">NADP</keyword>
<evidence type="ECO:0000313" key="11">
    <source>
        <dbReference type="Proteomes" id="UP000216004"/>
    </source>
</evidence>
<feature type="domain" description="DHFR" evidence="9">
    <location>
        <begin position="40"/>
        <end position="221"/>
    </location>
</feature>
<dbReference type="Gene3D" id="3.40.430.10">
    <property type="entry name" value="Dihydrofolate Reductase, subunit A"/>
    <property type="match status" value="1"/>
</dbReference>
<dbReference type="PROSITE" id="PS00075">
    <property type="entry name" value="DHFR_1"/>
    <property type="match status" value="1"/>
</dbReference>
<accession>A0A261ETP5</accession>
<dbReference type="GO" id="GO:0046654">
    <property type="term" value="P:tetrahydrofolate biosynthetic process"/>
    <property type="evidence" value="ECO:0007669"/>
    <property type="project" value="UniProtKB-UniPathway"/>
</dbReference>
<sequence length="223" mass="24729">MEHDSSSRSGYHEPVPGNAGLLGDEGTEIESGDELSGPCTINLIWAQARSKGGEPAAIGFEGGLPWHVTEDMRRFKELTVSHPVIMGRRTWESMGSKPLPGRDNIVVSRNPEFRAQGATVAMTLRDAVDVARQEAIPADGMDRSEIWIIGGSQLFEEALPLADRAYITDLDAQVDADTFAPDIEAFVQQKLWSVSELGKWQLAQNPKDWGVERFRYITYERVN</sequence>
<evidence type="ECO:0000313" key="10">
    <source>
        <dbReference type="EMBL" id="OZG50229.1"/>
    </source>
</evidence>
<comment type="pathway">
    <text evidence="1">Cofactor biosynthesis; tetrahydrofolate biosynthesis; 5,6,7,8-tetrahydrofolate from 7,8-dihydrofolate: step 1/1.</text>
</comment>
<evidence type="ECO:0000259" key="9">
    <source>
        <dbReference type="PROSITE" id="PS51330"/>
    </source>
</evidence>
<evidence type="ECO:0000256" key="8">
    <source>
        <dbReference type="SAM" id="MobiDB-lite"/>
    </source>
</evidence>
<keyword evidence="10" id="KW-0808">Transferase</keyword>
<dbReference type="Pfam" id="PF00186">
    <property type="entry name" value="DHFR_1"/>
    <property type="match status" value="1"/>
</dbReference>
<dbReference type="EMBL" id="MWWS01000004">
    <property type="protein sequence ID" value="OZG50229.1"/>
    <property type="molecule type" value="Genomic_DNA"/>
</dbReference>
<dbReference type="Proteomes" id="UP000216004">
    <property type="component" value="Unassembled WGS sequence"/>
</dbReference>
<evidence type="ECO:0000256" key="4">
    <source>
        <dbReference type="ARBA" id="ARBA00022563"/>
    </source>
</evidence>
<dbReference type="SUPFAM" id="SSF53597">
    <property type="entry name" value="Dihydrofolate reductase-like"/>
    <property type="match status" value="1"/>
</dbReference>
<evidence type="ECO:0000256" key="6">
    <source>
        <dbReference type="ARBA" id="ARBA00023002"/>
    </source>
</evidence>
<dbReference type="OrthoDB" id="9804315at2"/>
<dbReference type="RefSeq" id="WP_094722733.1">
    <property type="nucleotide sequence ID" value="NZ_MWWS01000004.1"/>
</dbReference>
<evidence type="ECO:0000256" key="1">
    <source>
        <dbReference type="ARBA" id="ARBA00004903"/>
    </source>
</evidence>
<dbReference type="GO" id="GO:0046655">
    <property type="term" value="P:folic acid metabolic process"/>
    <property type="evidence" value="ECO:0007669"/>
    <property type="project" value="TreeGrafter"/>
</dbReference>
<dbReference type="PROSITE" id="PS51330">
    <property type="entry name" value="DHFR_2"/>
    <property type="match status" value="1"/>
</dbReference>
<proteinExistence type="inferred from homology"/>
<dbReference type="AlphaFoldDB" id="A0A261ETP5"/>
<dbReference type="InterPro" id="IPR001796">
    <property type="entry name" value="DHFR_dom"/>
</dbReference>
<feature type="region of interest" description="Disordered" evidence="8">
    <location>
        <begin position="1"/>
        <end position="34"/>
    </location>
</feature>
<comment type="similarity">
    <text evidence="2 7">Belongs to the dihydrofolate reductase family.</text>
</comment>
<organism evidence="10 11">
    <name type="scientific">Bombiscardovia coagulans</name>
    <dbReference type="NCBI Taxonomy" id="686666"/>
    <lineage>
        <taxon>Bacteria</taxon>
        <taxon>Bacillati</taxon>
        <taxon>Actinomycetota</taxon>
        <taxon>Actinomycetes</taxon>
        <taxon>Bifidobacteriales</taxon>
        <taxon>Bifidobacteriaceae</taxon>
        <taxon>Bombiscardovia</taxon>
    </lineage>
</organism>
<name>A0A261ETP5_9BIFI</name>
<keyword evidence="4" id="KW-0554">One-carbon metabolism</keyword>
<dbReference type="InterPro" id="IPR024072">
    <property type="entry name" value="DHFR-like_dom_sf"/>
</dbReference>
<keyword evidence="11" id="KW-1185">Reference proteome</keyword>
<keyword evidence="6" id="KW-0560">Oxidoreductase</keyword>
<keyword evidence="10" id="KW-0418">Kinase</keyword>
<reference evidence="10 11" key="1">
    <citation type="journal article" date="2017" name="BMC Genomics">
        <title>Comparative genomic and phylogenomic analyses of the Bifidobacteriaceae family.</title>
        <authorList>
            <person name="Lugli G.A."/>
            <person name="Milani C."/>
            <person name="Turroni F."/>
            <person name="Duranti S."/>
            <person name="Mancabelli L."/>
            <person name="Mangifesta M."/>
            <person name="Ferrario C."/>
            <person name="Modesto M."/>
            <person name="Mattarelli P."/>
            <person name="Jiri K."/>
            <person name="van Sinderen D."/>
            <person name="Ventura M."/>
        </authorList>
    </citation>
    <scope>NUCLEOTIDE SEQUENCE [LARGE SCALE GENOMIC DNA]</scope>
    <source>
        <strain evidence="10 11">DSM 22924</strain>
    </source>
</reference>
<dbReference type="GO" id="GO:0050661">
    <property type="term" value="F:NADP binding"/>
    <property type="evidence" value="ECO:0007669"/>
    <property type="project" value="InterPro"/>
</dbReference>
<dbReference type="UniPathway" id="UPA00077">
    <property type="reaction ID" value="UER00158"/>
</dbReference>
<dbReference type="GO" id="GO:0016301">
    <property type="term" value="F:kinase activity"/>
    <property type="evidence" value="ECO:0007669"/>
    <property type="project" value="UniProtKB-KW"/>
</dbReference>
<protein>
    <recommendedName>
        <fullName evidence="3">dihydrofolate reductase</fullName>
        <ecNumber evidence="3">1.5.1.3</ecNumber>
    </recommendedName>
</protein>
<dbReference type="GO" id="GO:0004146">
    <property type="term" value="F:dihydrofolate reductase activity"/>
    <property type="evidence" value="ECO:0007669"/>
    <property type="project" value="UniProtKB-EC"/>
</dbReference>
<dbReference type="PANTHER" id="PTHR48069">
    <property type="entry name" value="DIHYDROFOLATE REDUCTASE"/>
    <property type="match status" value="1"/>
</dbReference>
<gene>
    <name evidence="10" type="ORF">BOCO_0746</name>
</gene>
<dbReference type="EC" id="1.5.1.3" evidence="3"/>
<comment type="caution">
    <text evidence="10">The sequence shown here is derived from an EMBL/GenBank/DDBJ whole genome shotgun (WGS) entry which is preliminary data.</text>
</comment>
<evidence type="ECO:0000256" key="7">
    <source>
        <dbReference type="RuleBase" id="RU004474"/>
    </source>
</evidence>
<evidence type="ECO:0000256" key="2">
    <source>
        <dbReference type="ARBA" id="ARBA00009539"/>
    </source>
</evidence>
<dbReference type="CDD" id="cd00209">
    <property type="entry name" value="DHFR"/>
    <property type="match status" value="1"/>
</dbReference>
<evidence type="ECO:0000256" key="5">
    <source>
        <dbReference type="ARBA" id="ARBA00022857"/>
    </source>
</evidence>
<evidence type="ECO:0000256" key="3">
    <source>
        <dbReference type="ARBA" id="ARBA00012856"/>
    </source>
</evidence>
<dbReference type="InterPro" id="IPR012259">
    <property type="entry name" value="DHFR"/>
</dbReference>